<dbReference type="InterPro" id="IPR050300">
    <property type="entry name" value="GDXG_lipolytic_enzyme"/>
</dbReference>
<name>A0A0U2N6V8_9BACL</name>
<dbReference type="InterPro" id="IPR029058">
    <property type="entry name" value="AB_hydrolase_fold"/>
</dbReference>
<evidence type="ECO:0000259" key="2">
    <source>
        <dbReference type="Pfam" id="PF07859"/>
    </source>
</evidence>
<keyword evidence="4" id="KW-1185">Reference proteome</keyword>
<evidence type="ECO:0000313" key="4">
    <source>
        <dbReference type="Proteomes" id="UP000067683"/>
    </source>
</evidence>
<feature type="domain" description="Alpha/beta hydrolase fold-3" evidence="2">
    <location>
        <begin position="86"/>
        <end position="287"/>
    </location>
</feature>
<dbReference type="GO" id="GO:0016787">
    <property type="term" value="F:hydrolase activity"/>
    <property type="evidence" value="ECO:0007669"/>
    <property type="project" value="UniProtKB-KW"/>
</dbReference>
<sequence length="307" mass="34725">MVIQTYGEKRSVRSRILEKYLILRGTKKGFSSVENTTKFVQQRGTENIKPYVIENMSFSNSLKEEMYEDIQVFTLNDQNSREQKVVLYLHGGAWTNQPLSFHWKLMDKIAQAVGAKIIAPIYPKVPHFNYKHTYPKLLSLYKETLRTIESAKQLTIMGDSAGGNIALGLAQLLKIDDLPQPKDIILLSPAVDLTLDNPLIPKYEKKDPMLSAGGMDVITNIWSDDKSLEDPLISPIYGDLTGLGKINQFVGTHELIYPDAVKLDEKLTEQGIEIQTFVYPKMNHVFVVMPVPEAEDAQQKIINIICN</sequence>
<dbReference type="Gene3D" id="3.40.50.1820">
    <property type="entry name" value="alpha/beta hydrolase"/>
    <property type="match status" value="1"/>
</dbReference>
<accession>A0A0U2N6V8</accession>
<dbReference type="Pfam" id="PF07859">
    <property type="entry name" value="Abhydrolase_3"/>
    <property type="match status" value="1"/>
</dbReference>
<dbReference type="OrthoDB" id="9815425at2"/>
<reference evidence="3" key="1">
    <citation type="submission" date="2016-01" db="EMBL/GenBank/DDBJ databases">
        <title>Complete genome of Planococcus rifietoensis type strain M8.</title>
        <authorList>
            <person name="See-Too W.S."/>
        </authorList>
    </citation>
    <scope>NUCLEOTIDE SEQUENCE [LARGE SCALE GENOMIC DNA]</scope>
    <source>
        <strain evidence="3">M8</strain>
    </source>
</reference>
<proteinExistence type="predicted"/>
<dbReference type="SUPFAM" id="SSF53474">
    <property type="entry name" value="alpha/beta-Hydrolases"/>
    <property type="match status" value="1"/>
</dbReference>
<dbReference type="EMBL" id="CP013659">
    <property type="protein sequence ID" value="ALS76345.1"/>
    <property type="molecule type" value="Genomic_DNA"/>
</dbReference>
<dbReference type="PANTHER" id="PTHR48081">
    <property type="entry name" value="AB HYDROLASE SUPERFAMILY PROTEIN C4A8.06C"/>
    <property type="match status" value="1"/>
</dbReference>
<evidence type="ECO:0000256" key="1">
    <source>
        <dbReference type="ARBA" id="ARBA00022801"/>
    </source>
</evidence>
<evidence type="ECO:0000313" key="3">
    <source>
        <dbReference type="EMBL" id="ALS76345.1"/>
    </source>
</evidence>
<organism evidence="3 4">
    <name type="scientific">Planococcus rifietoensis</name>
    <dbReference type="NCBI Taxonomy" id="200991"/>
    <lineage>
        <taxon>Bacteria</taxon>
        <taxon>Bacillati</taxon>
        <taxon>Bacillota</taxon>
        <taxon>Bacilli</taxon>
        <taxon>Bacillales</taxon>
        <taxon>Caryophanaceae</taxon>
        <taxon>Planococcus</taxon>
    </lineage>
</organism>
<dbReference type="Proteomes" id="UP000067683">
    <property type="component" value="Chromosome"/>
</dbReference>
<dbReference type="PANTHER" id="PTHR48081:SF8">
    <property type="entry name" value="ALPHA_BETA HYDROLASE FOLD-3 DOMAIN-CONTAINING PROTEIN-RELATED"/>
    <property type="match status" value="1"/>
</dbReference>
<dbReference type="AlphaFoldDB" id="A0A0U2N6V8"/>
<dbReference type="STRING" id="200991.AUC31_14575"/>
<dbReference type="KEGG" id="prt:AUC31_14575"/>
<keyword evidence="1" id="KW-0378">Hydrolase</keyword>
<dbReference type="RefSeq" id="WP_058383047.1">
    <property type="nucleotide sequence ID" value="NZ_CP013659.2"/>
</dbReference>
<gene>
    <name evidence="3" type="ORF">AUC31_14575</name>
</gene>
<protein>
    <submittedName>
        <fullName evidence="3">Esterase</fullName>
    </submittedName>
</protein>
<dbReference type="InterPro" id="IPR013094">
    <property type="entry name" value="AB_hydrolase_3"/>
</dbReference>